<name>A0ABR4CMB2_9HELO</name>
<dbReference type="Pfam" id="PF06985">
    <property type="entry name" value="HET"/>
    <property type="match status" value="1"/>
</dbReference>
<keyword evidence="4" id="KW-1185">Reference proteome</keyword>
<dbReference type="EMBL" id="JAZHXI010000006">
    <property type="protein sequence ID" value="KAL2070351.1"/>
    <property type="molecule type" value="Genomic_DNA"/>
</dbReference>
<accession>A0ABR4CMB2</accession>
<dbReference type="Proteomes" id="UP001595075">
    <property type="component" value="Unassembled WGS sequence"/>
</dbReference>
<evidence type="ECO:0000259" key="2">
    <source>
        <dbReference type="Pfam" id="PF26640"/>
    </source>
</evidence>
<dbReference type="InterPro" id="IPR058525">
    <property type="entry name" value="DUF8212"/>
</dbReference>
<organism evidence="3 4">
    <name type="scientific">Oculimacula yallundae</name>
    <dbReference type="NCBI Taxonomy" id="86028"/>
    <lineage>
        <taxon>Eukaryota</taxon>
        <taxon>Fungi</taxon>
        <taxon>Dikarya</taxon>
        <taxon>Ascomycota</taxon>
        <taxon>Pezizomycotina</taxon>
        <taxon>Leotiomycetes</taxon>
        <taxon>Helotiales</taxon>
        <taxon>Ploettnerulaceae</taxon>
        <taxon>Oculimacula</taxon>
    </lineage>
</organism>
<comment type="caution">
    <text evidence="3">The sequence shown here is derived from an EMBL/GenBank/DDBJ whole genome shotgun (WGS) entry which is preliminary data.</text>
</comment>
<proteinExistence type="predicted"/>
<feature type="domain" description="Heterokaryon incompatibility" evidence="1">
    <location>
        <begin position="22"/>
        <end position="109"/>
    </location>
</feature>
<evidence type="ECO:0000259" key="1">
    <source>
        <dbReference type="Pfam" id="PF06985"/>
    </source>
</evidence>
<dbReference type="PANTHER" id="PTHR10622">
    <property type="entry name" value="HET DOMAIN-CONTAINING PROTEIN"/>
    <property type="match status" value="1"/>
</dbReference>
<gene>
    <name evidence="3" type="ORF">VTL71DRAFT_13377</name>
</gene>
<dbReference type="Pfam" id="PF26640">
    <property type="entry name" value="DUF8212"/>
    <property type="match status" value="1"/>
</dbReference>
<sequence length="631" mass="72215">MRLLNTTTFKLHTFFDNDVPKYVILSHRWDAEEVTFQDLESGRGPDMPSYAKIQGCCSQARNEGWEYVWIDSCCIDKSSSAELSEAINSMFKWYEQAQICYAYLSDVDSRLFPISFQLRESAWFTRGWTLQELLAPANVVFYDKMWIDIGTKRSLKDDISSITGIRDLWKYQYCCAAEKLSWASRRKTTRIEDEAYCLMGLFDINMPLLYGEGEKAFRRLQEAIMMSSEDQSLFAWTSLDGRGAFLAPSTECFMDSYNIRHKEHGENSTDHPQNYFPSAHAPLTISNKGIHTSLFLIPVKAVGIENLLPPNEISVISKLRLKEKDIYIALLLDSTIEADGKHPPTPAIFLRRTDTSDHIVQQPYWTCMRIFHRRTLAIDLHAAKVQCQKWLELAPITDTANSSVEQQSHALGLKEIVVRTDPRWHLWAESHYEPQYPATLYIMLKVDSLSSHNIQISAPFPAFYYKDGNSQVGPGQYCLGMRGQTTAFSWGNGYDEQICFRNLETGEAFLLLVSLEAANAAWKSPLLVLLSLGACPVFDHGFLMRLLQQWREIQPDGGQQAIGCDRVSCILKDGSTLSSSARLVNGLQYRFIIDFEINKTPAIKWPLAADLRNFTEYLREMILSRDWDRDM</sequence>
<feature type="domain" description="DUF8212" evidence="2">
    <location>
        <begin position="215"/>
        <end position="238"/>
    </location>
</feature>
<dbReference type="PANTHER" id="PTHR10622:SF10">
    <property type="entry name" value="HET DOMAIN-CONTAINING PROTEIN"/>
    <property type="match status" value="1"/>
</dbReference>
<protein>
    <recommendedName>
        <fullName evidence="5">Heterokaryon incompatibility domain-containing protein</fullName>
    </recommendedName>
</protein>
<dbReference type="InterPro" id="IPR010730">
    <property type="entry name" value="HET"/>
</dbReference>
<evidence type="ECO:0000313" key="3">
    <source>
        <dbReference type="EMBL" id="KAL2070351.1"/>
    </source>
</evidence>
<evidence type="ECO:0008006" key="5">
    <source>
        <dbReference type="Google" id="ProtNLM"/>
    </source>
</evidence>
<evidence type="ECO:0000313" key="4">
    <source>
        <dbReference type="Proteomes" id="UP001595075"/>
    </source>
</evidence>
<reference evidence="3 4" key="1">
    <citation type="journal article" date="2024" name="Commun. Biol.">
        <title>Comparative genomic analysis of thermophilic fungi reveals convergent evolutionary adaptations and gene losses.</title>
        <authorList>
            <person name="Steindorff A.S."/>
            <person name="Aguilar-Pontes M.V."/>
            <person name="Robinson A.J."/>
            <person name="Andreopoulos B."/>
            <person name="LaButti K."/>
            <person name="Kuo A."/>
            <person name="Mondo S."/>
            <person name="Riley R."/>
            <person name="Otillar R."/>
            <person name="Haridas S."/>
            <person name="Lipzen A."/>
            <person name="Grimwood J."/>
            <person name="Schmutz J."/>
            <person name="Clum A."/>
            <person name="Reid I.D."/>
            <person name="Moisan M.C."/>
            <person name="Butler G."/>
            <person name="Nguyen T.T.M."/>
            <person name="Dewar K."/>
            <person name="Conant G."/>
            <person name="Drula E."/>
            <person name="Henrissat B."/>
            <person name="Hansel C."/>
            <person name="Singer S."/>
            <person name="Hutchinson M.I."/>
            <person name="de Vries R.P."/>
            <person name="Natvig D.O."/>
            <person name="Powell A.J."/>
            <person name="Tsang A."/>
            <person name="Grigoriev I.V."/>
        </authorList>
    </citation>
    <scope>NUCLEOTIDE SEQUENCE [LARGE SCALE GENOMIC DNA]</scope>
    <source>
        <strain evidence="3 4">CBS 494.80</strain>
    </source>
</reference>